<protein>
    <submittedName>
        <fullName evidence="3">CAAX protease self-immunity</fullName>
    </submittedName>
</protein>
<gene>
    <name evidence="3" type="ORF">SAMN04487818_103373</name>
</gene>
<reference evidence="4" key="1">
    <citation type="submission" date="2016-10" db="EMBL/GenBank/DDBJ databases">
        <authorList>
            <person name="Varghese N."/>
            <person name="Submissions S."/>
        </authorList>
    </citation>
    <scope>NUCLEOTIDE SEQUENCE [LARGE SCALE GENOMIC DNA]</scope>
    <source>
        <strain evidence="4">DSM 44260</strain>
    </source>
</reference>
<evidence type="ECO:0000313" key="4">
    <source>
        <dbReference type="Proteomes" id="UP000199051"/>
    </source>
</evidence>
<dbReference type="GO" id="GO:0004175">
    <property type="term" value="F:endopeptidase activity"/>
    <property type="evidence" value="ECO:0007669"/>
    <property type="project" value="UniProtKB-ARBA"/>
</dbReference>
<accession>A0A1H9PB36</accession>
<feature type="transmembrane region" description="Helical" evidence="1">
    <location>
        <begin position="27"/>
        <end position="51"/>
    </location>
</feature>
<evidence type="ECO:0000313" key="3">
    <source>
        <dbReference type="EMBL" id="SER45382.1"/>
    </source>
</evidence>
<dbReference type="Proteomes" id="UP000199051">
    <property type="component" value="Unassembled WGS sequence"/>
</dbReference>
<organism evidence="3 4">
    <name type="scientific">Actinokineospora terrae</name>
    <dbReference type="NCBI Taxonomy" id="155974"/>
    <lineage>
        <taxon>Bacteria</taxon>
        <taxon>Bacillati</taxon>
        <taxon>Actinomycetota</taxon>
        <taxon>Actinomycetes</taxon>
        <taxon>Pseudonocardiales</taxon>
        <taxon>Pseudonocardiaceae</taxon>
        <taxon>Actinokineospora</taxon>
    </lineage>
</organism>
<dbReference type="Pfam" id="PF02517">
    <property type="entry name" value="Rce1-like"/>
    <property type="match status" value="1"/>
</dbReference>
<dbReference type="AlphaFoldDB" id="A0A1H9PB36"/>
<feature type="transmembrane region" description="Helical" evidence="1">
    <location>
        <begin position="164"/>
        <end position="186"/>
    </location>
</feature>
<evidence type="ECO:0000259" key="2">
    <source>
        <dbReference type="Pfam" id="PF02517"/>
    </source>
</evidence>
<keyword evidence="1" id="KW-1133">Transmembrane helix</keyword>
<dbReference type="InterPro" id="IPR003675">
    <property type="entry name" value="Rce1/LyrA-like_dom"/>
</dbReference>
<keyword evidence="1" id="KW-0812">Transmembrane</keyword>
<keyword evidence="3" id="KW-0645">Protease</keyword>
<keyword evidence="1" id="KW-0472">Membrane</keyword>
<feature type="transmembrane region" description="Helical" evidence="1">
    <location>
        <begin position="239"/>
        <end position="260"/>
    </location>
</feature>
<keyword evidence="4" id="KW-1185">Reference proteome</keyword>
<dbReference type="STRING" id="155974.SAMN04487818_103373"/>
<dbReference type="GO" id="GO:0080120">
    <property type="term" value="P:CAAX-box protein maturation"/>
    <property type="evidence" value="ECO:0007669"/>
    <property type="project" value="UniProtKB-ARBA"/>
</dbReference>
<feature type="transmembrane region" description="Helical" evidence="1">
    <location>
        <begin position="122"/>
        <end position="152"/>
    </location>
</feature>
<sequence length="268" mass="29253">MVNLRAWFAPERPGDDLIQDPAQRRLVWIELLIVFAVTLGLSGLSSLVSLVDALLQPVALNQQTVAINVPQADLDLLDFIKQLLGVIRLVAWGALGLYLLYRAGTRLHQVGLDGRRKGRDAAAGVGLAAIIGLPGLVFYLVGHAIGISLAVAPSTLDDSWWRPIALTLLAAGNAWAEEVLVVGYLITRMRHLGFRENSSLLFAAVVRGSYHLYQGFGGFIGNLVMGLVFGRVWQRTGRLWPLVIAHTLLDFVAFVGYSLLRGKVSWLP</sequence>
<feature type="transmembrane region" description="Helical" evidence="1">
    <location>
        <begin position="79"/>
        <end position="101"/>
    </location>
</feature>
<proteinExistence type="predicted"/>
<evidence type="ECO:0000256" key="1">
    <source>
        <dbReference type="SAM" id="Phobius"/>
    </source>
</evidence>
<dbReference type="RefSeq" id="WP_092775848.1">
    <property type="nucleotide sequence ID" value="NZ_FOGI01000003.1"/>
</dbReference>
<dbReference type="EMBL" id="FOGI01000003">
    <property type="protein sequence ID" value="SER45382.1"/>
    <property type="molecule type" value="Genomic_DNA"/>
</dbReference>
<dbReference type="GO" id="GO:0006508">
    <property type="term" value="P:proteolysis"/>
    <property type="evidence" value="ECO:0007669"/>
    <property type="project" value="UniProtKB-KW"/>
</dbReference>
<name>A0A1H9PB36_9PSEU</name>
<keyword evidence="3" id="KW-0378">Hydrolase</keyword>
<feature type="transmembrane region" description="Helical" evidence="1">
    <location>
        <begin position="212"/>
        <end position="233"/>
    </location>
</feature>
<feature type="domain" description="CAAX prenyl protease 2/Lysostaphin resistance protein A-like" evidence="2">
    <location>
        <begin position="160"/>
        <end position="252"/>
    </location>
</feature>